<gene>
    <name evidence="2" type="ORF">VroAM7_49530</name>
</gene>
<dbReference type="InterPro" id="IPR036249">
    <property type="entry name" value="Thioredoxin-like_sf"/>
</dbReference>
<accession>A0A510IJA9</accession>
<dbReference type="AlphaFoldDB" id="A0A510IJA9"/>
<evidence type="ECO:0008006" key="4">
    <source>
        <dbReference type="Google" id="ProtNLM"/>
    </source>
</evidence>
<keyword evidence="2" id="KW-0614">Plasmid</keyword>
<dbReference type="PANTHER" id="PTHR35891">
    <property type="entry name" value="THIOL:DISULFIDE INTERCHANGE PROTEIN DSBA"/>
    <property type="match status" value="1"/>
</dbReference>
<keyword evidence="1" id="KW-1133">Transmembrane helix</keyword>
<evidence type="ECO:0000256" key="1">
    <source>
        <dbReference type="SAM" id="Phobius"/>
    </source>
</evidence>
<dbReference type="RefSeq" id="WP_126606135.1">
    <property type="nucleotide sequence ID" value="NZ_AP019800.1"/>
</dbReference>
<organism evidence="2 3">
    <name type="scientific">Vibrio rotiferianus</name>
    <dbReference type="NCBI Taxonomy" id="190895"/>
    <lineage>
        <taxon>Bacteria</taxon>
        <taxon>Pseudomonadati</taxon>
        <taxon>Pseudomonadota</taxon>
        <taxon>Gammaproteobacteria</taxon>
        <taxon>Vibrionales</taxon>
        <taxon>Vibrionaceae</taxon>
        <taxon>Vibrio</taxon>
    </lineage>
</organism>
<feature type="transmembrane region" description="Helical" evidence="1">
    <location>
        <begin position="21"/>
        <end position="43"/>
    </location>
</feature>
<keyword evidence="1" id="KW-0812">Transmembrane</keyword>
<proteinExistence type="predicted"/>
<sequence length="248" mass="28273">MDMPEHKDGRKKASFTSKVATHLFSWSVLYISLALVISTYFGFSFTDEYENKTLLANNVAKQKVEQLTLSTKIQVEEITTPFNESNEVRLLFSYDSAPCRLFHYEWSAISDLIDVNLAVKQVPVVSSRFMTETVLKAHAISEQIDFTSKLNNAMYKMVIEEGETINTLGQLHDWFLKEGVNNHKLINYLSNSKTGELFKNYQAIKPKQTPSILVGGSKIIYFEHDVNHEELVEVINAVANQVIAEERL</sequence>
<keyword evidence="1" id="KW-0472">Membrane</keyword>
<name>A0A510IJA9_9VIBR</name>
<dbReference type="PANTHER" id="PTHR35891:SF3">
    <property type="entry name" value="THIOL:DISULFIDE INTERCHANGE PROTEIN DSBL"/>
    <property type="match status" value="1"/>
</dbReference>
<protein>
    <recommendedName>
        <fullName evidence="4">Thioredoxin-like fold domain-containing protein</fullName>
    </recommendedName>
</protein>
<dbReference type="Proteomes" id="UP000315115">
    <property type="component" value="Plasmid pAM7"/>
</dbReference>
<dbReference type="SUPFAM" id="SSF52833">
    <property type="entry name" value="Thioredoxin-like"/>
    <property type="match status" value="1"/>
</dbReference>
<dbReference type="EMBL" id="AP019800">
    <property type="protein sequence ID" value="BBL92300.1"/>
    <property type="molecule type" value="Genomic_DNA"/>
</dbReference>
<evidence type="ECO:0000313" key="2">
    <source>
        <dbReference type="EMBL" id="BBL92300.1"/>
    </source>
</evidence>
<reference evidence="3" key="1">
    <citation type="submission" date="2019-07" db="EMBL/GenBank/DDBJ databases">
        <title>Complete Genome Sequences of Vibrion rotiferianus strain AM7.</title>
        <authorList>
            <person name="Miyazaki K."/>
            <person name="Wiseschart A."/>
            <person name="Pootanakit K."/>
            <person name="Ishimori K."/>
            <person name="Kitahara K."/>
        </authorList>
    </citation>
    <scope>NUCLEOTIDE SEQUENCE [LARGE SCALE GENOMIC DNA]</scope>
    <source>
        <strain evidence="3">AM7</strain>
        <plasmid evidence="3">pam7 dna</plasmid>
    </source>
</reference>
<geneLocation type="plasmid" evidence="3">
    <name>pam7 dna</name>
</geneLocation>
<dbReference type="InterPro" id="IPR050824">
    <property type="entry name" value="Thiol_disulfide_DsbA"/>
</dbReference>
<dbReference type="Gene3D" id="3.40.30.10">
    <property type="entry name" value="Glutaredoxin"/>
    <property type="match status" value="1"/>
</dbReference>
<evidence type="ECO:0000313" key="3">
    <source>
        <dbReference type="Proteomes" id="UP000315115"/>
    </source>
</evidence>